<accession>A0A0C9XGZ6</accession>
<sequence length="212" mass="24663">MYYYYTSHRQFSHIFLQLNHHASITFPCNCLNLIIHTLISGEAYHLPQGLQGISLGVIQHPPVVYKFIVRLLHSFRSRQPMHLPLASFPFFLFNHPSLTTRIFFPTTMGSSRPPWRFLHKVYFILHFIVYFPFIPPCLPCQRPSASLFWYPLHTITVSNWYFQAFPSTLLSLFCVSNRCKTLVSYIHPVVVHKSLTTSDPEGPLLPSLFSVH</sequence>
<dbReference type="HOGENOM" id="CLU_1299906_0_0_1"/>
<gene>
    <name evidence="2" type="ORF">K443DRAFT_424163</name>
</gene>
<dbReference type="AlphaFoldDB" id="A0A0C9XGZ6"/>
<evidence type="ECO:0000313" key="2">
    <source>
        <dbReference type="EMBL" id="KIK04246.1"/>
    </source>
</evidence>
<dbReference type="Proteomes" id="UP000054477">
    <property type="component" value="Unassembled WGS sequence"/>
</dbReference>
<proteinExistence type="predicted"/>
<organism evidence="2 3">
    <name type="scientific">Laccaria amethystina LaAM-08-1</name>
    <dbReference type="NCBI Taxonomy" id="1095629"/>
    <lineage>
        <taxon>Eukaryota</taxon>
        <taxon>Fungi</taxon>
        <taxon>Dikarya</taxon>
        <taxon>Basidiomycota</taxon>
        <taxon>Agaricomycotina</taxon>
        <taxon>Agaricomycetes</taxon>
        <taxon>Agaricomycetidae</taxon>
        <taxon>Agaricales</taxon>
        <taxon>Agaricineae</taxon>
        <taxon>Hydnangiaceae</taxon>
        <taxon>Laccaria</taxon>
    </lineage>
</organism>
<keyword evidence="3" id="KW-1185">Reference proteome</keyword>
<protein>
    <submittedName>
        <fullName evidence="2">Uncharacterized protein</fullName>
    </submittedName>
</protein>
<keyword evidence="1" id="KW-0472">Membrane</keyword>
<evidence type="ECO:0000313" key="3">
    <source>
        <dbReference type="Proteomes" id="UP000054477"/>
    </source>
</evidence>
<dbReference type="EMBL" id="KN838571">
    <property type="protein sequence ID" value="KIK04246.1"/>
    <property type="molecule type" value="Genomic_DNA"/>
</dbReference>
<reference evidence="3" key="2">
    <citation type="submission" date="2015-01" db="EMBL/GenBank/DDBJ databases">
        <title>Evolutionary Origins and Diversification of the Mycorrhizal Mutualists.</title>
        <authorList>
            <consortium name="DOE Joint Genome Institute"/>
            <consortium name="Mycorrhizal Genomics Consortium"/>
            <person name="Kohler A."/>
            <person name="Kuo A."/>
            <person name="Nagy L.G."/>
            <person name="Floudas D."/>
            <person name="Copeland A."/>
            <person name="Barry K.W."/>
            <person name="Cichocki N."/>
            <person name="Veneault-Fourrey C."/>
            <person name="LaButti K."/>
            <person name="Lindquist E.A."/>
            <person name="Lipzen A."/>
            <person name="Lundell T."/>
            <person name="Morin E."/>
            <person name="Murat C."/>
            <person name="Riley R."/>
            <person name="Ohm R."/>
            <person name="Sun H."/>
            <person name="Tunlid A."/>
            <person name="Henrissat B."/>
            <person name="Grigoriev I.V."/>
            <person name="Hibbett D.S."/>
            <person name="Martin F."/>
        </authorList>
    </citation>
    <scope>NUCLEOTIDE SEQUENCE [LARGE SCALE GENOMIC DNA]</scope>
    <source>
        <strain evidence="3">LaAM-08-1</strain>
    </source>
</reference>
<name>A0A0C9XGZ6_9AGAR</name>
<evidence type="ECO:0000256" key="1">
    <source>
        <dbReference type="SAM" id="Phobius"/>
    </source>
</evidence>
<keyword evidence="1" id="KW-0812">Transmembrane</keyword>
<feature type="transmembrane region" description="Helical" evidence="1">
    <location>
        <begin position="117"/>
        <end position="134"/>
    </location>
</feature>
<reference evidence="2 3" key="1">
    <citation type="submission" date="2014-04" db="EMBL/GenBank/DDBJ databases">
        <authorList>
            <consortium name="DOE Joint Genome Institute"/>
            <person name="Kuo A."/>
            <person name="Kohler A."/>
            <person name="Nagy L.G."/>
            <person name="Floudas D."/>
            <person name="Copeland A."/>
            <person name="Barry K.W."/>
            <person name="Cichocki N."/>
            <person name="Veneault-Fourrey C."/>
            <person name="LaButti K."/>
            <person name="Lindquist E.A."/>
            <person name="Lipzen A."/>
            <person name="Lundell T."/>
            <person name="Morin E."/>
            <person name="Murat C."/>
            <person name="Sun H."/>
            <person name="Tunlid A."/>
            <person name="Henrissat B."/>
            <person name="Grigoriev I.V."/>
            <person name="Hibbett D.S."/>
            <person name="Martin F."/>
            <person name="Nordberg H.P."/>
            <person name="Cantor M.N."/>
            <person name="Hua S.X."/>
        </authorList>
    </citation>
    <scope>NUCLEOTIDE SEQUENCE [LARGE SCALE GENOMIC DNA]</scope>
    <source>
        <strain evidence="2 3">LaAM-08-1</strain>
    </source>
</reference>
<keyword evidence="1" id="KW-1133">Transmembrane helix</keyword>